<dbReference type="EMBL" id="BLTE01000007">
    <property type="protein sequence ID" value="GFK94006.1"/>
    <property type="molecule type" value="Genomic_DNA"/>
</dbReference>
<reference evidence="2 3" key="1">
    <citation type="submission" date="2020-04" db="EMBL/GenBank/DDBJ databases">
        <authorList>
            <consortium name="Desulfovibrio sp. FSS-1 genome sequencing consortium"/>
            <person name="Shimoshige H."/>
            <person name="Kobayashi H."/>
            <person name="Maekawa T."/>
        </authorList>
    </citation>
    <scope>NUCLEOTIDE SEQUENCE [LARGE SCALE GENOMIC DNA]</scope>
    <source>
        <strain evidence="2 3">SIID29052-01</strain>
    </source>
</reference>
<evidence type="ECO:0000256" key="1">
    <source>
        <dbReference type="SAM" id="SignalP"/>
    </source>
</evidence>
<evidence type="ECO:0008006" key="4">
    <source>
        <dbReference type="Google" id="ProtNLM"/>
    </source>
</evidence>
<dbReference type="AlphaFoldDB" id="A0A6V8LW19"/>
<accession>A0A6V8LW19</accession>
<proteinExistence type="predicted"/>
<name>A0A6V8LW19_9BACT</name>
<sequence>MAKFQRNCDVRLVCCALVLLASAWGCARKNHGAVTYVEDKAWSARATALSPGRNATLVAVGTTAELEAGAFVIPDRDTVAIFLRKAFVYGFPEMSLNKRSKRGEIAVVARILELGSGGDVDYTETAPESGRLVYYSDDVAQGQVLNLRNVPVRLPRLYTGNPLLLQAYVFELDGTPPWLKPLLHGATTLGAAAAPEAAVGLKLLDTLGAALIKDRHDDVIFSFTMAFMPVGVDARHDMPVLKAGRFALVRDEHRDPRSMLDRNLGFDAHGDLYRCPPGSGESCDAVTTPKSANSFHDDTYLVFDVVKGLKAAPDAFQETTFGQYLDKLRKTYVQRSAYFSSLIDSMTGQIDSARRVERARNEINSLTVTPLDQVAARTAWTDDLLGILSGLAGEETACRKAAAEAAKADPAKAAANPAPCLATDALAELSQALNRHLAAMGKTIRVTPASFSSETQMATLRSQLIPTDRKTP</sequence>
<dbReference type="Proteomes" id="UP000494245">
    <property type="component" value="Unassembled WGS sequence"/>
</dbReference>
<organism evidence="2 3">
    <name type="scientific">Fundidesulfovibrio magnetotacticus</name>
    <dbReference type="NCBI Taxonomy" id="2730080"/>
    <lineage>
        <taxon>Bacteria</taxon>
        <taxon>Pseudomonadati</taxon>
        <taxon>Thermodesulfobacteriota</taxon>
        <taxon>Desulfovibrionia</taxon>
        <taxon>Desulfovibrionales</taxon>
        <taxon>Desulfovibrionaceae</taxon>
        <taxon>Fundidesulfovibrio</taxon>
    </lineage>
</organism>
<gene>
    <name evidence="2" type="ORF">NNJEOMEG_01844</name>
</gene>
<feature type="signal peptide" evidence="1">
    <location>
        <begin position="1"/>
        <end position="27"/>
    </location>
</feature>
<comment type="caution">
    <text evidence="2">The sequence shown here is derived from an EMBL/GenBank/DDBJ whole genome shotgun (WGS) entry which is preliminary data.</text>
</comment>
<keyword evidence="3" id="KW-1185">Reference proteome</keyword>
<dbReference type="RefSeq" id="WP_173083634.1">
    <property type="nucleotide sequence ID" value="NZ_BLTE01000007.1"/>
</dbReference>
<feature type="chain" id="PRO_5028960872" description="Lipoprotein" evidence="1">
    <location>
        <begin position="28"/>
        <end position="472"/>
    </location>
</feature>
<evidence type="ECO:0000313" key="2">
    <source>
        <dbReference type="EMBL" id="GFK94006.1"/>
    </source>
</evidence>
<evidence type="ECO:0000313" key="3">
    <source>
        <dbReference type="Proteomes" id="UP000494245"/>
    </source>
</evidence>
<reference evidence="2 3" key="2">
    <citation type="submission" date="2020-05" db="EMBL/GenBank/DDBJ databases">
        <title>Draft genome sequence of Desulfovibrio sp. strainFSS-1.</title>
        <authorList>
            <person name="Shimoshige H."/>
            <person name="Kobayashi H."/>
            <person name="Maekawa T."/>
        </authorList>
    </citation>
    <scope>NUCLEOTIDE SEQUENCE [LARGE SCALE GENOMIC DNA]</scope>
    <source>
        <strain evidence="2 3">SIID29052-01</strain>
    </source>
</reference>
<keyword evidence="1" id="KW-0732">Signal</keyword>
<protein>
    <recommendedName>
        <fullName evidence="4">Lipoprotein</fullName>
    </recommendedName>
</protein>